<dbReference type="AlphaFoldDB" id="A0A2T4U7V7"/>
<name>A0A2T4U7V7_9BACI</name>
<dbReference type="GO" id="GO:0071111">
    <property type="term" value="F:cyclic-guanylate-specific phosphodiesterase activity"/>
    <property type="evidence" value="ECO:0007669"/>
    <property type="project" value="InterPro"/>
</dbReference>
<dbReference type="InterPro" id="IPR018842">
    <property type="entry name" value="YkuI_C"/>
</dbReference>
<comment type="caution">
    <text evidence="2">The sequence shown here is derived from an EMBL/GenBank/DDBJ whole genome shotgun (WGS) entry which is preliminary data.</text>
</comment>
<dbReference type="PANTHER" id="PTHR33121:SF82">
    <property type="entry name" value="SIGNAL TRANSDUCTION PROTEIN CONTAINING A EAL DOMAIN"/>
    <property type="match status" value="1"/>
</dbReference>
<dbReference type="RefSeq" id="WP_107584057.1">
    <property type="nucleotide sequence ID" value="NZ_PZJJ01000006.1"/>
</dbReference>
<evidence type="ECO:0000313" key="2">
    <source>
        <dbReference type="EMBL" id="PTL39493.1"/>
    </source>
</evidence>
<protein>
    <recommendedName>
        <fullName evidence="1">EAL domain-containing protein</fullName>
    </recommendedName>
</protein>
<dbReference type="Gene3D" id="3.30.450.20">
    <property type="entry name" value="PAS domain"/>
    <property type="match status" value="1"/>
</dbReference>
<dbReference type="Pfam" id="PF10388">
    <property type="entry name" value="YkuI_C"/>
    <property type="match status" value="1"/>
</dbReference>
<dbReference type="EMBL" id="PZJJ01000006">
    <property type="protein sequence ID" value="PTL39493.1"/>
    <property type="molecule type" value="Genomic_DNA"/>
</dbReference>
<dbReference type="OrthoDB" id="1673646at2"/>
<feature type="domain" description="EAL" evidence="1">
    <location>
        <begin position="1"/>
        <end position="250"/>
    </location>
</feature>
<dbReference type="Gene3D" id="3.20.20.450">
    <property type="entry name" value="EAL domain"/>
    <property type="match status" value="1"/>
</dbReference>
<gene>
    <name evidence="2" type="ORF">C6Y45_05470</name>
</gene>
<dbReference type="InterPro" id="IPR050706">
    <property type="entry name" value="Cyclic-di-GMP_PDE-like"/>
</dbReference>
<dbReference type="InterPro" id="IPR029151">
    <property type="entry name" value="Sensor-like_sf"/>
</dbReference>
<dbReference type="PANTHER" id="PTHR33121">
    <property type="entry name" value="CYCLIC DI-GMP PHOSPHODIESTERASE PDEF"/>
    <property type="match status" value="1"/>
</dbReference>
<dbReference type="SUPFAM" id="SSF141868">
    <property type="entry name" value="EAL domain-like"/>
    <property type="match status" value="1"/>
</dbReference>
<dbReference type="SMART" id="SM00052">
    <property type="entry name" value="EAL"/>
    <property type="match status" value="1"/>
</dbReference>
<keyword evidence="3" id="KW-1185">Reference proteome</keyword>
<proteinExistence type="predicted"/>
<organism evidence="2 3">
    <name type="scientific">Alkalicoccus saliphilus</name>
    <dbReference type="NCBI Taxonomy" id="200989"/>
    <lineage>
        <taxon>Bacteria</taxon>
        <taxon>Bacillati</taxon>
        <taxon>Bacillota</taxon>
        <taxon>Bacilli</taxon>
        <taxon>Bacillales</taxon>
        <taxon>Bacillaceae</taxon>
        <taxon>Alkalicoccus</taxon>
    </lineage>
</organism>
<evidence type="ECO:0000259" key="1">
    <source>
        <dbReference type="PROSITE" id="PS50883"/>
    </source>
</evidence>
<dbReference type="PROSITE" id="PS50883">
    <property type="entry name" value="EAL"/>
    <property type="match status" value="1"/>
</dbReference>
<dbReference type="InterPro" id="IPR035919">
    <property type="entry name" value="EAL_sf"/>
</dbReference>
<evidence type="ECO:0000313" key="3">
    <source>
        <dbReference type="Proteomes" id="UP000240509"/>
    </source>
</evidence>
<sequence length="403" mass="47453">MNSSDIINNKNKVHAFLQPVISADKYEASAFEVLGRYEENDKYASMVSFFTDEYVEDEVKWEIDKWIYSWAVEKALRLEKLPVLHFNILPAVLGPLDAVEELLEFFEEIEKKGFPRSHTVFEIQAEKFEGTLKELTHILLYFKASGYLTAMDNIGINDTHLDQFSTLEPSIIKVDVSDLEETSSYYTYSEILDTLAFYARKLGAALHFTGIETSHQLHMAWRYGGRFFQGFLLGLPHAEGSSRSEKQEVVKDLIHSFIDMHYRWLDRQTELLVKMDERVKKVWTGRESLDTFLKSLTKKMDIEASRMYICDKYGYQQTVNWTKTEEAGWKMDETAKGKNWSWRVYFLDNVVEMQFNKNGMLSDKYRDIETNEIIRTYSCPLEKNLYLFVDLDPVYLYRQNWFQ</sequence>
<dbReference type="InterPro" id="IPR001633">
    <property type="entry name" value="EAL_dom"/>
</dbReference>
<dbReference type="Proteomes" id="UP000240509">
    <property type="component" value="Unassembled WGS sequence"/>
</dbReference>
<dbReference type="Pfam" id="PF00563">
    <property type="entry name" value="EAL"/>
    <property type="match status" value="1"/>
</dbReference>
<dbReference type="SUPFAM" id="SSF103190">
    <property type="entry name" value="Sensory domain-like"/>
    <property type="match status" value="1"/>
</dbReference>
<reference evidence="2 3" key="1">
    <citation type="submission" date="2018-03" db="EMBL/GenBank/DDBJ databases">
        <title>Alkalicoccus saliphilus sp. nov., isolated from a mineral pool.</title>
        <authorList>
            <person name="Zhao B."/>
        </authorList>
    </citation>
    <scope>NUCLEOTIDE SEQUENCE [LARGE SCALE GENOMIC DNA]</scope>
    <source>
        <strain evidence="2 3">6AG</strain>
    </source>
</reference>
<accession>A0A2T4U7V7</accession>